<name>A0A1V4HEX4_9BACL</name>
<keyword evidence="2" id="KW-1185">Reference proteome</keyword>
<organism evidence="1 2">
    <name type="scientific">Paenibacillus ferrarius</name>
    <dbReference type="NCBI Taxonomy" id="1469647"/>
    <lineage>
        <taxon>Bacteria</taxon>
        <taxon>Bacillati</taxon>
        <taxon>Bacillota</taxon>
        <taxon>Bacilli</taxon>
        <taxon>Bacillales</taxon>
        <taxon>Paenibacillaceae</taxon>
        <taxon>Paenibacillus</taxon>
    </lineage>
</organism>
<dbReference type="STRING" id="1469647.BC351_33610"/>
<accession>A0A1V4HEX4</accession>
<proteinExistence type="predicted"/>
<protein>
    <submittedName>
        <fullName evidence="1">Uncharacterized protein</fullName>
    </submittedName>
</protein>
<dbReference type="AlphaFoldDB" id="A0A1V4HEX4"/>
<reference evidence="2" key="1">
    <citation type="submission" date="2016-07" db="EMBL/GenBank/DDBJ databases">
        <authorList>
            <person name="Florea S."/>
            <person name="Webb J.S."/>
            <person name="Jaromczyk J."/>
            <person name="Schardl C.L."/>
        </authorList>
    </citation>
    <scope>NUCLEOTIDE SEQUENCE [LARGE SCALE GENOMIC DNA]</scope>
    <source>
        <strain evidence="2">CY1</strain>
    </source>
</reference>
<evidence type="ECO:0000313" key="1">
    <source>
        <dbReference type="EMBL" id="OPH52099.1"/>
    </source>
</evidence>
<sequence>MEAAEPLWNHDLGANMRLKHSCAWECAQQRSNSKNPSRWLGFFVDAPLLVRAGLFFGGRFGGRDCFFRWLSSQLAAFLSGDCLFGRLRCIFLEYPLAAGPRLPFSLAQPPACCFSLLRLPFRQAQVLFLGTPARGGAGTAFFAGSAALCSSSTRHAN</sequence>
<gene>
    <name evidence="1" type="ORF">BC351_33610</name>
</gene>
<dbReference type="EMBL" id="MBTG01000027">
    <property type="protein sequence ID" value="OPH52099.1"/>
    <property type="molecule type" value="Genomic_DNA"/>
</dbReference>
<dbReference type="Proteomes" id="UP000190626">
    <property type="component" value="Unassembled WGS sequence"/>
</dbReference>
<evidence type="ECO:0000313" key="2">
    <source>
        <dbReference type="Proteomes" id="UP000190626"/>
    </source>
</evidence>
<comment type="caution">
    <text evidence="1">The sequence shown here is derived from an EMBL/GenBank/DDBJ whole genome shotgun (WGS) entry which is preliminary data.</text>
</comment>